<evidence type="ECO:0000313" key="3">
    <source>
        <dbReference type="EMBL" id="AHE53158.1"/>
    </source>
</evidence>
<proteinExistence type="predicted"/>
<dbReference type="Pfam" id="PF01814">
    <property type="entry name" value="Hemerythrin"/>
    <property type="match status" value="1"/>
</dbReference>
<protein>
    <recommendedName>
        <fullName evidence="2">Hemerythrin-like domain-containing protein</fullName>
    </recommendedName>
</protein>
<dbReference type="PANTHER" id="PTHR35585:SF1">
    <property type="entry name" value="HHE DOMAIN PROTEIN (AFU_ORTHOLOGUE AFUA_4G00730)"/>
    <property type="match status" value="1"/>
</dbReference>
<dbReference type="PANTHER" id="PTHR35585">
    <property type="entry name" value="HHE DOMAIN PROTEIN (AFU_ORTHOLOGUE AFUA_4G00730)"/>
    <property type="match status" value="1"/>
</dbReference>
<dbReference type="Gene3D" id="1.20.120.520">
    <property type="entry name" value="nmb1532 protein domain like"/>
    <property type="match status" value="1"/>
</dbReference>
<evidence type="ECO:0000256" key="1">
    <source>
        <dbReference type="SAM" id="MobiDB-lite"/>
    </source>
</evidence>
<dbReference type="OrthoDB" id="7210157at2"/>
<feature type="domain" description="Hemerythrin-like" evidence="2">
    <location>
        <begin position="97"/>
        <end position="212"/>
    </location>
</feature>
<dbReference type="InterPro" id="IPR012312">
    <property type="entry name" value="Hemerythrin-like"/>
</dbReference>
<dbReference type="KEGG" id="ssan:NX02_07155"/>
<sequence length="236" mass="25405">MASTTKSKAAAHQARRTSTPKPGTRRKAVAAEPIADTGASAAATAEDPVSPSASFDRSNVFKIAGAAALGVVAGLAANFGRKLAVQAPTVLAGGWRDALAAEHKAVLRLFELIEATDDSQTARRSVLLTQIKHALGKHAFQEENVIYPALRDHGEGTEAERLVSDHGEVKHALFELERMPRQGEAFIARLRALRSSLEVHMRAEEEDLFPLLDARLDEAASRELTSRMNKEGLKLA</sequence>
<dbReference type="AlphaFoldDB" id="W0AA10"/>
<dbReference type="HOGENOM" id="CLU_102562_0_0_5"/>
<accession>W0AA10</accession>
<keyword evidence="4" id="KW-1185">Reference proteome</keyword>
<feature type="region of interest" description="Disordered" evidence="1">
    <location>
        <begin position="1"/>
        <end position="54"/>
    </location>
</feature>
<evidence type="ECO:0000313" key="4">
    <source>
        <dbReference type="Proteomes" id="UP000018851"/>
    </source>
</evidence>
<dbReference type="Proteomes" id="UP000018851">
    <property type="component" value="Chromosome"/>
</dbReference>
<gene>
    <name evidence="3" type="ORF">NX02_07155</name>
</gene>
<reference evidence="3 4" key="1">
    <citation type="submission" date="2013-07" db="EMBL/GenBank/DDBJ databases">
        <title>Completed genome of Sphingomonas sanxanigenens NX02.</title>
        <authorList>
            <person name="Ma T."/>
            <person name="Huang H."/>
            <person name="Wu M."/>
            <person name="Li X."/>
            <person name="Li G."/>
        </authorList>
    </citation>
    <scope>NUCLEOTIDE SEQUENCE [LARGE SCALE GENOMIC DNA]</scope>
    <source>
        <strain evidence="3 4">NX02</strain>
    </source>
</reference>
<name>W0AA10_9SPHN</name>
<evidence type="ECO:0000259" key="2">
    <source>
        <dbReference type="Pfam" id="PF01814"/>
    </source>
</evidence>
<organism evidence="3 4">
    <name type="scientific">Sphingomonas sanxanigenens DSM 19645 = NX02</name>
    <dbReference type="NCBI Taxonomy" id="1123269"/>
    <lineage>
        <taxon>Bacteria</taxon>
        <taxon>Pseudomonadati</taxon>
        <taxon>Pseudomonadota</taxon>
        <taxon>Alphaproteobacteria</taxon>
        <taxon>Sphingomonadales</taxon>
        <taxon>Sphingomonadaceae</taxon>
        <taxon>Sphingomonas</taxon>
    </lineage>
</organism>
<feature type="compositionally biased region" description="Low complexity" evidence="1">
    <location>
        <begin position="35"/>
        <end position="45"/>
    </location>
</feature>
<dbReference type="eggNOG" id="COG5592">
    <property type="taxonomic scope" value="Bacteria"/>
</dbReference>
<dbReference type="RefSeq" id="WP_025291427.1">
    <property type="nucleotide sequence ID" value="NZ_CP006644.1"/>
</dbReference>
<dbReference type="PATRIC" id="fig|1123269.5.peg.1386"/>
<dbReference type="STRING" id="1123269.NX02_07155"/>
<dbReference type="EMBL" id="CP006644">
    <property type="protein sequence ID" value="AHE53158.1"/>
    <property type="molecule type" value="Genomic_DNA"/>
</dbReference>